<evidence type="ECO:0000313" key="2">
    <source>
        <dbReference type="EMBL" id="ORY09794.1"/>
    </source>
</evidence>
<organism evidence="2 3">
    <name type="scientific">Neocallimastix californiae</name>
    <dbReference type="NCBI Taxonomy" id="1754190"/>
    <lineage>
        <taxon>Eukaryota</taxon>
        <taxon>Fungi</taxon>
        <taxon>Fungi incertae sedis</taxon>
        <taxon>Chytridiomycota</taxon>
        <taxon>Chytridiomycota incertae sedis</taxon>
        <taxon>Neocallimastigomycetes</taxon>
        <taxon>Neocallimastigales</taxon>
        <taxon>Neocallimastigaceae</taxon>
        <taxon>Neocallimastix</taxon>
    </lineage>
</organism>
<dbReference type="Proteomes" id="UP000193920">
    <property type="component" value="Unassembled WGS sequence"/>
</dbReference>
<protein>
    <submittedName>
        <fullName evidence="2">Uncharacterized protein</fullName>
    </submittedName>
</protein>
<dbReference type="OrthoDB" id="10582321at2759"/>
<sequence>MDSIKKPFSYIGIKNEKYHFYSPISETTLAYSEFDSSEGEIGTPISENQAYDDEINQVNYTKSDPSRFIYVPKRSTINEQNTNDNNCDTNQYIDTNLNFDNNQYYNKNNNENNEKQYPILSQNIHPYATISSISGMNKYKKLKLPWYLKKRQTSFSNTDIKTFYNYNKCSDYEKYENYFSKIHHLTKTDENSDISLDRTAIELKELHFNSFNSNDDNQDYHNTNSNLSQQQSELEETEQIVEMEIAKGIDGIALNEVKTNTDNKINVLSGSTVLDNNNSSPNDINKNNYIENNVTFEFQ</sequence>
<name>A0A1Y1ZHW9_9FUNG</name>
<accession>A0A1Y1ZHW9</accession>
<dbReference type="AlphaFoldDB" id="A0A1Y1ZHW9"/>
<dbReference type="EMBL" id="MCOG01000403">
    <property type="protein sequence ID" value="ORY09794.1"/>
    <property type="molecule type" value="Genomic_DNA"/>
</dbReference>
<keyword evidence="3" id="KW-1185">Reference proteome</keyword>
<gene>
    <name evidence="2" type="ORF">LY90DRAFT_708960</name>
</gene>
<proteinExistence type="predicted"/>
<comment type="caution">
    <text evidence="2">The sequence shown here is derived from an EMBL/GenBank/DDBJ whole genome shotgun (WGS) entry which is preliminary data.</text>
</comment>
<reference evidence="2 3" key="1">
    <citation type="submission" date="2016-08" db="EMBL/GenBank/DDBJ databases">
        <title>A Parts List for Fungal Cellulosomes Revealed by Comparative Genomics.</title>
        <authorList>
            <consortium name="DOE Joint Genome Institute"/>
            <person name="Haitjema C.H."/>
            <person name="Gilmore S.P."/>
            <person name="Henske J.K."/>
            <person name="Solomon K.V."/>
            <person name="De Groot R."/>
            <person name="Kuo A."/>
            <person name="Mondo S.J."/>
            <person name="Salamov A.A."/>
            <person name="Labutti K."/>
            <person name="Zhao Z."/>
            <person name="Chiniquy J."/>
            <person name="Barry K."/>
            <person name="Brewer H.M."/>
            <person name="Purvine S.O."/>
            <person name="Wright A.T."/>
            <person name="Boxma B."/>
            <person name="Van Alen T."/>
            <person name="Hackstein J.H."/>
            <person name="Baker S.E."/>
            <person name="Grigoriev I.V."/>
            <person name="O'Malley M.A."/>
        </authorList>
    </citation>
    <scope>NUCLEOTIDE SEQUENCE [LARGE SCALE GENOMIC DNA]</scope>
    <source>
        <strain evidence="2 3">G1</strain>
    </source>
</reference>
<evidence type="ECO:0000256" key="1">
    <source>
        <dbReference type="SAM" id="MobiDB-lite"/>
    </source>
</evidence>
<evidence type="ECO:0000313" key="3">
    <source>
        <dbReference type="Proteomes" id="UP000193920"/>
    </source>
</evidence>
<feature type="compositionally biased region" description="Low complexity" evidence="1">
    <location>
        <begin position="222"/>
        <end position="232"/>
    </location>
</feature>
<feature type="region of interest" description="Disordered" evidence="1">
    <location>
        <begin position="213"/>
        <end position="234"/>
    </location>
</feature>